<feature type="domain" description="ELMO" evidence="1">
    <location>
        <begin position="121"/>
        <end position="171"/>
    </location>
</feature>
<evidence type="ECO:0000313" key="3">
    <source>
        <dbReference type="Proteomes" id="UP000789342"/>
    </source>
</evidence>
<dbReference type="InterPro" id="IPR006816">
    <property type="entry name" value="ELMO_dom"/>
</dbReference>
<dbReference type="InterPro" id="IPR024574">
    <property type="entry name" value="ELMO_ARM"/>
</dbReference>
<organism evidence="2 3">
    <name type="scientific">Acaulospora morrowiae</name>
    <dbReference type="NCBI Taxonomy" id="94023"/>
    <lineage>
        <taxon>Eukaryota</taxon>
        <taxon>Fungi</taxon>
        <taxon>Fungi incertae sedis</taxon>
        <taxon>Mucoromycota</taxon>
        <taxon>Glomeromycotina</taxon>
        <taxon>Glomeromycetes</taxon>
        <taxon>Diversisporales</taxon>
        <taxon>Acaulosporaceae</taxon>
        <taxon>Acaulospora</taxon>
    </lineage>
</organism>
<dbReference type="PANTHER" id="PTHR12771:SF56">
    <property type="entry name" value="CED-12"/>
    <property type="match status" value="1"/>
</dbReference>
<dbReference type="OrthoDB" id="28413at2759"/>
<name>A0A9N9NYT6_9GLOM</name>
<protein>
    <submittedName>
        <fullName evidence="2">15038_t:CDS:1</fullName>
    </submittedName>
</protein>
<feature type="non-terminal residue" evidence="2">
    <location>
        <position position="1"/>
    </location>
</feature>
<dbReference type="Pfam" id="PF04727">
    <property type="entry name" value="ELMO_CED12"/>
    <property type="match status" value="1"/>
</dbReference>
<reference evidence="2" key="1">
    <citation type="submission" date="2021-06" db="EMBL/GenBank/DDBJ databases">
        <authorList>
            <person name="Kallberg Y."/>
            <person name="Tangrot J."/>
            <person name="Rosling A."/>
        </authorList>
    </citation>
    <scope>NUCLEOTIDE SEQUENCE</scope>
    <source>
        <strain evidence="2">CL551</strain>
    </source>
</reference>
<dbReference type="GO" id="GO:0007015">
    <property type="term" value="P:actin filament organization"/>
    <property type="evidence" value="ECO:0007669"/>
    <property type="project" value="TreeGrafter"/>
</dbReference>
<dbReference type="EMBL" id="CAJVPV010056838">
    <property type="protein sequence ID" value="CAG8786153.1"/>
    <property type="molecule type" value="Genomic_DNA"/>
</dbReference>
<dbReference type="GO" id="GO:0005886">
    <property type="term" value="C:plasma membrane"/>
    <property type="evidence" value="ECO:0007669"/>
    <property type="project" value="TreeGrafter"/>
</dbReference>
<dbReference type="Pfam" id="PF11841">
    <property type="entry name" value="ELMO_ARM"/>
    <property type="match status" value="1"/>
</dbReference>
<dbReference type="Proteomes" id="UP000789342">
    <property type="component" value="Unassembled WGS sequence"/>
</dbReference>
<dbReference type="InterPro" id="IPR011989">
    <property type="entry name" value="ARM-like"/>
</dbReference>
<feature type="non-terminal residue" evidence="2">
    <location>
        <position position="171"/>
    </location>
</feature>
<dbReference type="PANTHER" id="PTHR12771">
    <property type="entry name" value="ENGULFMENT AND CELL MOTILITY"/>
    <property type="match status" value="1"/>
</dbReference>
<gene>
    <name evidence="2" type="ORF">AMORRO_LOCUS17747</name>
</gene>
<sequence>TADKNSTTSPIRSYGFDVLHDAIVNKQNFLPTLVQRLASADYVLCSNSLCLINALMRHITDQYWESFMDLLDKLNVRKAVALLMNGVHGDELSKHLLEFQSLFVRQAYRRKRTQVSLHIPLHKTMLEEMWTSANLPEEDGKWRKIGFSTEAPKWEIQRVGYLGLENMHYFM</sequence>
<comment type="caution">
    <text evidence="2">The sequence shown here is derived from an EMBL/GenBank/DDBJ whole genome shotgun (WGS) entry which is preliminary data.</text>
</comment>
<dbReference type="AlphaFoldDB" id="A0A9N9NYT6"/>
<dbReference type="Gene3D" id="1.25.10.10">
    <property type="entry name" value="Leucine-rich Repeat Variant"/>
    <property type="match status" value="1"/>
</dbReference>
<evidence type="ECO:0000259" key="1">
    <source>
        <dbReference type="PROSITE" id="PS51335"/>
    </source>
</evidence>
<dbReference type="PROSITE" id="PS51335">
    <property type="entry name" value="ELMO"/>
    <property type="match status" value="1"/>
</dbReference>
<evidence type="ECO:0000313" key="2">
    <source>
        <dbReference type="EMBL" id="CAG8786153.1"/>
    </source>
</evidence>
<keyword evidence="3" id="KW-1185">Reference proteome</keyword>
<accession>A0A9N9NYT6</accession>
<dbReference type="InterPro" id="IPR050868">
    <property type="entry name" value="ELMO_domain-containing"/>
</dbReference>
<dbReference type="GO" id="GO:0048870">
    <property type="term" value="P:cell motility"/>
    <property type="evidence" value="ECO:0007669"/>
    <property type="project" value="TreeGrafter"/>
</dbReference>
<proteinExistence type="predicted"/>